<evidence type="ECO:0000259" key="8">
    <source>
        <dbReference type="PROSITE" id="PS51140"/>
    </source>
</evidence>
<proteinExistence type="predicted"/>
<dbReference type="Pfam" id="PF02845">
    <property type="entry name" value="CUE"/>
    <property type="match status" value="1"/>
</dbReference>
<keyword evidence="1 5" id="KW-0479">Metal-binding</keyword>
<dbReference type="STRING" id="90262.A0A1X2IXH5"/>
<feature type="zinc finger region" description="C3H1-type" evidence="5">
    <location>
        <begin position="412"/>
        <end position="439"/>
    </location>
</feature>
<dbReference type="SMART" id="SM00356">
    <property type="entry name" value="ZnF_C3H1"/>
    <property type="match status" value="2"/>
</dbReference>
<accession>A0A1X2IXH5</accession>
<evidence type="ECO:0000313" key="9">
    <source>
        <dbReference type="EMBL" id="ORZ24026.1"/>
    </source>
</evidence>
<dbReference type="InterPro" id="IPR000571">
    <property type="entry name" value="Znf_CCCH"/>
</dbReference>
<feature type="region of interest" description="Disordered" evidence="6">
    <location>
        <begin position="173"/>
        <end position="197"/>
    </location>
</feature>
<gene>
    <name evidence="9" type="ORF">BCR42DRAFT_402095</name>
</gene>
<dbReference type="InterPro" id="IPR003892">
    <property type="entry name" value="CUE"/>
</dbReference>
<reference evidence="9 10" key="1">
    <citation type="submission" date="2016-07" db="EMBL/GenBank/DDBJ databases">
        <title>Pervasive Adenine N6-methylation of Active Genes in Fungi.</title>
        <authorList>
            <consortium name="DOE Joint Genome Institute"/>
            <person name="Mondo S.J."/>
            <person name="Dannebaum R.O."/>
            <person name="Kuo R.C."/>
            <person name="Labutti K."/>
            <person name="Haridas S."/>
            <person name="Kuo A."/>
            <person name="Salamov A."/>
            <person name="Ahrendt S.R."/>
            <person name="Lipzen A."/>
            <person name="Sullivan W."/>
            <person name="Andreopoulos W.B."/>
            <person name="Clum A."/>
            <person name="Lindquist E."/>
            <person name="Daum C."/>
            <person name="Ramamoorthy G.K."/>
            <person name="Gryganskyi A."/>
            <person name="Culley D."/>
            <person name="Magnuson J.K."/>
            <person name="James T.Y."/>
            <person name="O'Malley M.A."/>
            <person name="Stajich J.E."/>
            <person name="Spatafora J.W."/>
            <person name="Visel A."/>
            <person name="Grigoriev I.V."/>
        </authorList>
    </citation>
    <scope>NUCLEOTIDE SEQUENCE [LARGE SCALE GENOMIC DNA]</scope>
    <source>
        <strain evidence="9 10">NRRL 1336</strain>
    </source>
</reference>
<feature type="compositionally biased region" description="Polar residues" evidence="6">
    <location>
        <begin position="174"/>
        <end position="187"/>
    </location>
</feature>
<name>A0A1X2IXH5_9FUNG</name>
<dbReference type="GO" id="GO:0045892">
    <property type="term" value="P:negative regulation of DNA-templated transcription"/>
    <property type="evidence" value="ECO:0007669"/>
    <property type="project" value="InterPro"/>
</dbReference>
<feature type="compositionally biased region" description="Basic residues" evidence="6">
    <location>
        <begin position="464"/>
        <end position="485"/>
    </location>
</feature>
<feature type="zinc finger region" description="C3H1-type" evidence="5">
    <location>
        <begin position="389"/>
        <end position="411"/>
    </location>
</feature>
<feature type="compositionally biased region" description="Low complexity" evidence="6">
    <location>
        <begin position="450"/>
        <end position="463"/>
    </location>
</feature>
<dbReference type="GO" id="GO:0005634">
    <property type="term" value="C:nucleus"/>
    <property type="evidence" value="ECO:0007669"/>
    <property type="project" value="TreeGrafter"/>
</dbReference>
<sequence length="530" mass="58671">MTDPSRFQAHWKTPFFFNPRDKTSNDLQQCFILPQATDTNSSSRSSPIHSPIPHLPSSPYHHHLHQTKSCSSFQPFDPFDTHSTLDDSTTTTTTDINKDAELDQLSTLLSKQFLEDVDAETLPPSLPTTTTKTTSPINSTPNARMLGSFTNSISSPWALDDDATGAFRQPWSPALSSSGHLPSPTITTKEHTTDNGSVSAVQQWDRFEPYGNDSEFDPTLTFYQGGDQANSLSTTTTTMTSNHNSSSSISSSNSNSNIGHGNQQDNFNMMTVALRKLSLLFPDHDEKELERTLATLDFDVEQTIEALSPGSASTTAAAYTNIPAPGLVLAATSISAAPATATAEKVHLMKLPATTTPHSTTSTNNINNNNNNINNNEQQSSMLPNGTVRKRQVCRHYLAGECYRKDCWFAHDLEVKPCKFWLQGLCLKGDTCEFAHSLEELEQVAKNHHPSSSPSSSSPSNNNNHHHHSSPTLNSHHHHHHHHHQQQQYHQEQSLQQQPYTSPTVADFPILLARSKRKSKKKSHNKKIKT</sequence>
<keyword evidence="4 5" id="KW-0862">Zinc</keyword>
<dbReference type="Gene3D" id="3.30.1370.210">
    <property type="match status" value="1"/>
</dbReference>
<comment type="caution">
    <text evidence="9">The sequence shown here is derived from an EMBL/GenBank/DDBJ whole genome shotgun (WGS) entry which is preliminary data.</text>
</comment>
<evidence type="ECO:0000259" key="7">
    <source>
        <dbReference type="PROSITE" id="PS50103"/>
    </source>
</evidence>
<evidence type="ECO:0000256" key="1">
    <source>
        <dbReference type="ARBA" id="ARBA00022723"/>
    </source>
</evidence>
<dbReference type="GO" id="GO:0008270">
    <property type="term" value="F:zinc ion binding"/>
    <property type="evidence" value="ECO:0007669"/>
    <property type="project" value="UniProtKB-KW"/>
</dbReference>
<feature type="region of interest" description="Disordered" evidence="6">
    <location>
        <begin position="224"/>
        <end position="264"/>
    </location>
</feature>
<dbReference type="PROSITE" id="PS50103">
    <property type="entry name" value="ZF_C3H1"/>
    <property type="match status" value="2"/>
</dbReference>
<evidence type="ECO:0000256" key="6">
    <source>
        <dbReference type="SAM" id="MobiDB-lite"/>
    </source>
</evidence>
<evidence type="ECO:0000256" key="2">
    <source>
        <dbReference type="ARBA" id="ARBA00022737"/>
    </source>
</evidence>
<feature type="region of interest" description="Disordered" evidence="6">
    <location>
        <begin position="120"/>
        <end position="142"/>
    </location>
</feature>
<dbReference type="Proteomes" id="UP000193560">
    <property type="component" value="Unassembled WGS sequence"/>
</dbReference>
<evidence type="ECO:0000313" key="10">
    <source>
        <dbReference type="Proteomes" id="UP000193560"/>
    </source>
</evidence>
<feature type="region of interest" description="Disordered" evidence="6">
    <location>
        <begin position="36"/>
        <end position="64"/>
    </location>
</feature>
<evidence type="ECO:0000256" key="4">
    <source>
        <dbReference type="ARBA" id="ARBA00022833"/>
    </source>
</evidence>
<feature type="domain" description="CUE" evidence="8">
    <location>
        <begin position="269"/>
        <end position="312"/>
    </location>
</feature>
<feature type="region of interest" description="Disordered" evidence="6">
    <location>
        <begin position="444"/>
        <end position="507"/>
    </location>
</feature>
<feature type="compositionally biased region" description="Low complexity" evidence="6">
    <location>
        <begin position="41"/>
        <end position="59"/>
    </location>
</feature>
<evidence type="ECO:0000256" key="5">
    <source>
        <dbReference type="PROSITE-ProRule" id="PRU00723"/>
    </source>
</evidence>
<dbReference type="PROSITE" id="PS51140">
    <property type="entry name" value="CUE"/>
    <property type="match status" value="1"/>
</dbReference>
<feature type="compositionally biased region" description="Low complexity" evidence="6">
    <location>
        <begin position="230"/>
        <end position="257"/>
    </location>
</feature>
<dbReference type="AlphaFoldDB" id="A0A1X2IXH5"/>
<protein>
    <recommendedName>
        <fullName evidence="11">C3H1-type domain-containing protein</fullName>
    </recommendedName>
</protein>
<dbReference type="Pfam" id="PF18345">
    <property type="entry name" value="zf_CCCH_4"/>
    <property type="match status" value="1"/>
</dbReference>
<dbReference type="CDD" id="cd14279">
    <property type="entry name" value="CUE"/>
    <property type="match status" value="1"/>
</dbReference>
<feature type="compositionally biased region" description="Low complexity" evidence="6">
    <location>
        <begin position="486"/>
        <end position="499"/>
    </location>
</feature>
<dbReference type="OrthoDB" id="2289985at2759"/>
<dbReference type="PANTHER" id="PTHR13119">
    <property type="entry name" value="ZINC FINGER CCCH DOMAIN-CONTAINING PROTEI"/>
    <property type="match status" value="1"/>
</dbReference>
<dbReference type="GO" id="GO:0003723">
    <property type="term" value="F:RNA binding"/>
    <property type="evidence" value="ECO:0007669"/>
    <property type="project" value="InterPro"/>
</dbReference>
<dbReference type="InterPro" id="IPR045124">
    <property type="entry name" value="Su(sable)-like"/>
</dbReference>
<keyword evidence="10" id="KW-1185">Reference proteome</keyword>
<dbReference type="PANTHER" id="PTHR13119:SF12">
    <property type="entry name" value="PROTEIN SUPPRESSOR OF SABLE"/>
    <property type="match status" value="1"/>
</dbReference>
<feature type="compositionally biased region" description="Low complexity" evidence="6">
    <location>
        <begin position="121"/>
        <end position="142"/>
    </location>
</feature>
<dbReference type="GO" id="GO:0043130">
    <property type="term" value="F:ubiquitin binding"/>
    <property type="evidence" value="ECO:0007669"/>
    <property type="project" value="InterPro"/>
</dbReference>
<organism evidence="9 10">
    <name type="scientific">Absidia repens</name>
    <dbReference type="NCBI Taxonomy" id="90262"/>
    <lineage>
        <taxon>Eukaryota</taxon>
        <taxon>Fungi</taxon>
        <taxon>Fungi incertae sedis</taxon>
        <taxon>Mucoromycota</taxon>
        <taxon>Mucoromycotina</taxon>
        <taxon>Mucoromycetes</taxon>
        <taxon>Mucorales</taxon>
        <taxon>Cunninghamellaceae</taxon>
        <taxon>Absidia</taxon>
    </lineage>
</organism>
<dbReference type="EMBL" id="MCGE01000002">
    <property type="protein sequence ID" value="ORZ24026.1"/>
    <property type="molecule type" value="Genomic_DNA"/>
</dbReference>
<keyword evidence="2" id="KW-0677">Repeat</keyword>
<feature type="domain" description="C3H1-type" evidence="7">
    <location>
        <begin position="412"/>
        <end position="439"/>
    </location>
</feature>
<dbReference type="InterPro" id="IPR036855">
    <property type="entry name" value="Znf_CCCH_sf"/>
</dbReference>
<evidence type="ECO:0008006" key="11">
    <source>
        <dbReference type="Google" id="ProtNLM"/>
    </source>
</evidence>
<keyword evidence="3 5" id="KW-0863">Zinc-finger</keyword>
<dbReference type="SUPFAM" id="SSF90229">
    <property type="entry name" value="CCCH zinc finger"/>
    <property type="match status" value="1"/>
</dbReference>
<evidence type="ECO:0000256" key="3">
    <source>
        <dbReference type="ARBA" id="ARBA00022771"/>
    </source>
</evidence>
<feature type="domain" description="C3H1-type" evidence="7">
    <location>
        <begin position="389"/>
        <end position="411"/>
    </location>
</feature>